<feature type="region of interest" description="Disordered" evidence="1">
    <location>
        <begin position="473"/>
        <end position="528"/>
    </location>
</feature>
<dbReference type="Proteomes" id="UP000267521">
    <property type="component" value="Unassembled WGS sequence"/>
</dbReference>
<gene>
    <name evidence="2" type="ORF">EBQ26_01755</name>
</gene>
<feature type="compositionally biased region" description="Low complexity" evidence="1">
    <location>
        <begin position="482"/>
        <end position="521"/>
    </location>
</feature>
<sequence length="567" mass="60341">MNLAKLQPGVIWNYSGRGKNSPYTTSLTVEAKVDGRFIPSSGDKDVFSCSLDGAGIEVGTLYYLDGKEEHQVEVDAGNGEKVKVPGAFRSIALPSFGGMATFHFHGRDATAGEATISCSYTDPRDNQERTAATKIRVGPREANNTNPSVDYIESTSTGNVGYLHTQGSQNNTQLLLNVKVWNDLDQPVANPPAGVSNLYARIVGSYNDASRVAKLRGVGPTVSGGTGSTIAVSTISGLATFSVTSGQYEGPILIEFIADRADNNVSNGIVEPVSNLTVVYALHEPPPSFIPPLSILPGQQLKGYYMQPFMGALTLNGSGLPPHNWRLIDGSTLPDGLTLKPNGVISGVPTRLVKDHTFRVAVVDSTNKYAPWRSNQVATGSAVISIEESPFTPHIAECGNGTDVCELKSPAVVGSDFVYLFTGAGGDGHYTWDSVPESSEDQKIHKFLRFNKETATLYADHGDVTEDLLTCKKKESSGGNSGQQPGAQQPGTQQPGAQQPGTQQPGTQQPGTQQPGAQQPQSPTWTYEERSYDLIIQVSSAGITKNQVVRVTVTPKNPGEECSGPLN</sequence>
<comment type="caution">
    <text evidence="2">The sequence shown here is derived from an EMBL/GenBank/DDBJ whole genome shotgun (WGS) entry which is preliminary data.</text>
</comment>
<evidence type="ECO:0000256" key="1">
    <source>
        <dbReference type="SAM" id="MobiDB-lite"/>
    </source>
</evidence>
<proteinExistence type="predicted"/>
<protein>
    <submittedName>
        <fullName evidence="2">Uncharacterized protein</fullName>
    </submittedName>
</protein>
<accession>A0A3M6QDT0</accession>
<dbReference type="EMBL" id="RDQM01000002">
    <property type="protein sequence ID" value="RMX00642.1"/>
    <property type="molecule type" value="Genomic_DNA"/>
</dbReference>
<evidence type="ECO:0000313" key="2">
    <source>
        <dbReference type="EMBL" id="RMX00642.1"/>
    </source>
</evidence>
<dbReference type="AlphaFoldDB" id="A0A3M6QDT0"/>
<evidence type="ECO:0000313" key="3">
    <source>
        <dbReference type="Proteomes" id="UP000267521"/>
    </source>
</evidence>
<reference evidence="2 3" key="1">
    <citation type="submission" date="2018-10" db="EMBL/GenBank/DDBJ databases">
        <title>Comamonadaceae CDC group NO-1 genome sequencing and assembly.</title>
        <authorList>
            <person name="Bernier A.-M."/>
            <person name="Bernard K."/>
        </authorList>
    </citation>
    <scope>NUCLEOTIDE SEQUENCE [LARGE SCALE GENOMIC DNA]</scope>
    <source>
        <strain evidence="2 3">NML970147</strain>
    </source>
</reference>
<organism evidence="2 3">
    <name type="scientific">Allofranklinella schreckenbergeri</name>
    <dbReference type="NCBI Taxonomy" id="1076744"/>
    <lineage>
        <taxon>Bacteria</taxon>
        <taxon>Pseudomonadati</taxon>
        <taxon>Pseudomonadota</taxon>
        <taxon>Betaproteobacteria</taxon>
        <taxon>Burkholderiales</taxon>
        <taxon>Comamonadaceae</taxon>
        <taxon>Allofranklinella</taxon>
    </lineage>
</organism>
<name>A0A3M6QDT0_9BURK</name>